<keyword evidence="3" id="KW-1003">Cell membrane</keyword>
<dbReference type="PANTHER" id="PTHR33884">
    <property type="entry name" value="UPF0410 PROTEIN YMGE"/>
    <property type="match status" value="1"/>
</dbReference>
<name>A0A327WTV2_LARAB</name>
<evidence type="ECO:0000256" key="4">
    <source>
        <dbReference type="ARBA" id="ARBA00022692"/>
    </source>
</evidence>
<comment type="similarity">
    <text evidence="2">Belongs to the UPF0410 family.</text>
</comment>
<evidence type="ECO:0000256" key="3">
    <source>
        <dbReference type="ARBA" id="ARBA00022475"/>
    </source>
</evidence>
<dbReference type="InterPro" id="IPR007341">
    <property type="entry name" value="Transgly_assoc"/>
</dbReference>
<evidence type="ECO:0000256" key="7">
    <source>
        <dbReference type="SAM" id="Phobius"/>
    </source>
</evidence>
<sequence length="89" mass="9320">MHKDMGLLMTILVGAIAGWLADLVFKRFSFSLFTEILLGIAGAFVGGWIFGNTFSSGAGGMLDRVLTAFVGAVIILGIAALIKGSRRTA</sequence>
<protein>
    <submittedName>
        <fullName evidence="8">Putative membrane protein YeaQ/YmgE (Transglycosylase-associated protein family)</fullName>
    </submittedName>
</protein>
<reference evidence="8 9" key="1">
    <citation type="submission" date="2018-06" db="EMBL/GenBank/DDBJ databases">
        <title>Genomic Encyclopedia of Archaeal and Bacterial Type Strains, Phase II (KMG-II): from individual species to whole genera.</title>
        <authorList>
            <person name="Goeker M."/>
        </authorList>
    </citation>
    <scope>NUCLEOTIDE SEQUENCE [LARGE SCALE GENOMIC DNA]</scope>
    <source>
        <strain evidence="8 9">DSM 21851</strain>
    </source>
</reference>
<feature type="transmembrane region" description="Helical" evidence="7">
    <location>
        <begin position="65"/>
        <end position="82"/>
    </location>
</feature>
<keyword evidence="5 7" id="KW-1133">Transmembrane helix</keyword>
<evidence type="ECO:0000256" key="5">
    <source>
        <dbReference type="ARBA" id="ARBA00022989"/>
    </source>
</evidence>
<comment type="subcellular location">
    <subcellularLocation>
        <location evidence="1">Cell membrane</location>
        <topology evidence="1">Multi-pass membrane protein</topology>
    </subcellularLocation>
</comment>
<evidence type="ECO:0000256" key="2">
    <source>
        <dbReference type="ARBA" id="ARBA00011006"/>
    </source>
</evidence>
<evidence type="ECO:0000313" key="9">
    <source>
        <dbReference type="Proteomes" id="UP000248790"/>
    </source>
</evidence>
<feature type="transmembrane region" description="Helical" evidence="7">
    <location>
        <begin position="32"/>
        <end position="50"/>
    </location>
</feature>
<gene>
    <name evidence="8" type="ORF">LX87_03798</name>
</gene>
<keyword evidence="6 7" id="KW-0472">Membrane</keyword>
<dbReference type="PANTHER" id="PTHR33884:SF3">
    <property type="entry name" value="UPF0410 PROTEIN YMGE"/>
    <property type="match status" value="1"/>
</dbReference>
<keyword evidence="9" id="KW-1185">Reference proteome</keyword>
<keyword evidence="4 7" id="KW-0812">Transmembrane</keyword>
<organism evidence="8 9">
    <name type="scientific">Larkinella arboricola</name>
    <dbReference type="NCBI Taxonomy" id="643671"/>
    <lineage>
        <taxon>Bacteria</taxon>
        <taxon>Pseudomonadati</taxon>
        <taxon>Bacteroidota</taxon>
        <taxon>Cytophagia</taxon>
        <taxon>Cytophagales</taxon>
        <taxon>Spirosomataceae</taxon>
        <taxon>Larkinella</taxon>
    </lineage>
</organism>
<feature type="transmembrane region" description="Helical" evidence="7">
    <location>
        <begin position="6"/>
        <end position="25"/>
    </location>
</feature>
<dbReference type="AlphaFoldDB" id="A0A327WTV2"/>
<evidence type="ECO:0000256" key="1">
    <source>
        <dbReference type="ARBA" id="ARBA00004651"/>
    </source>
</evidence>
<dbReference type="Proteomes" id="UP000248790">
    <property type="component" value="Unassembled WGS sequence"/>
</dbReference>
<dbReference type="GO" id="GO:0005886">
    <property type="term" value="C:plasma membrane"/>
    <property type="evidence" value="ECO:0007669"/>
    <property type="project" value="UniProtKB-SubCell"/>
</dbReference>
<comment type="caution">
    <text evidence="8">The sequence shown here is derived from an EMBL/GenBank/DDBJ whole genome shotgun (WGS) entry which is preliminary data.</text>
</comment>
<dbReference type="Pfam" id="PF04226">
    <property type="entry name" value="Transgly_assoc"/>
    <property type="match status" value="1"/>
</dbReference>
<accession>A0A327WTV2</accession>
<proteinExistence type="inferred from homology"/>
<dbReference type="EMBL" id="QLMC01000004">
    <property type="protein sequence ID" value="RAJ96048.1"/>
    <property type="molecule type" value="Genomic_DNA"/>
</dbReference>
<evidence type="ECO:0000313" key="8">
    <source>
        <dbReference type="EMBL" id="RAJ96048.1"/>
    </source>
</evidence>
<evidence type="ECO:0000256" key="6">
    <source>
        <dbReference type="ARBA" id="ARBA00023136"/>
    </source>
</evidence>